<evidence type="ECO:0000256" key="5">
    <source>
        <dbReference type="ARBA" id="ARBA00022801"/>
    </source>
</evidence>
<dbReference type="PANTHER" id="PTHR48250">
    <property type="entry name" value="CUTINASE 2-RELATED"/>
    <property type="match status" value="1"/>
</dbReference>
<evidence type="ECO:0000256" key="9">
    <source>
        <dbReference type="PIRSR" id="PIRSR611150-2"/>
    </source>
</evidence>
<keyword evidence="6 9" id="KW-1015">Disulfide bond</keyword>
<feature type="active site" description="Proton donor/acceptor" evidence="8">
    <location>
        <position position="194"/>
    </location>
</feature>
<proteinExistence type="inferred from homology"/>
<feature type="active site" description="Nucleophile" evidence="8">
    <location>
        <position position="129"/>
    </location>
</feature>
<feature type="chain" id="PRO_5044271538" description="cutinase" evidence="10">
    <location>
        <begin position="19"/>
        <end position="217"/>
    </location>
</feature>
<dbReference type="InterPro" id="IPR029058">
    <property type="entry name" value="AB_hydrolase_fold"/>
</dbReference>
<feature type="disulfide bond" evidence="9">
    <location>
        <begin position="176"/>
        <end position="183"/>
    </location>
</feature>
<dbReference type="Proteomes" id="UP000803884">
    <property type="component" value="Unassembled WGS sequence"/>
</dbReference>
<evidence type="ECO:0000256" key="1">
    <source>
        <dbReference type="ARBA" id="ARBA00007534"/>
    </source>
</evidence>
<reference evidence="11 12" key="1">
    <citation type="journal article" date="2020" name="Microbiol. Resour. Announc.">
        <title>Draft Genome Sequence of a Cladosporium Species Isolated from the Mesophotic Ascidian Didemnum maculosum.</title>
        <authorList>
            <person name="Gioti A."/>
            <person name="Siaperas R."/>
            <person name="Nikolaivits E."/>
            <person name="Le Goff G."/>
            <person name="Ouazzani J."/>
            <person name="Kotoulas G."/>
            <person name="Topakas E."/>
        </authorList>
    </citation>
    <scope>NUCLEOTIDE SEQUENCE [LARGE SCALE GENOMIC DNA]</scope>
    <source>
        <strain evidence="11 12">TM138-S3</strain>
    </source>
</reference>
<keyword evidence="12" id="KW-1185">Reference proteome</keyword>
<dbReference type="PRINTS" id="PR00129">
    <property type="entry name" value="CUTINASE"/>
</dbReference>
<evidence type="ECO:0000256" key="3">
    <source>
        <dbReference type="ARBA" id="ARBA00022487"/>
    </source>
</evidence>
<dbReference type="GO" id="GO:0016052">
    <property type="term" value="P:carbohydrate catabolic process"/>
    <property type="evidence" value="ECO:0007669"/>
    <property type="project" value="TreeGrafter"/>
</dbReference>
<evidence type="ECO:0000256" key="4">
    <source>
        <dbReference type="ARBA" id="ARBA00022729"/>
    </source>
</evidence>
<comment type="similarity">
    <text evidence="1">Belongs to the cutinase family.</text>
</comment>
<feature type="disulfide bond" evidence="9">
    <location>
        <begin position="44"/>
        <end position="118"/>
    </location>
</feature>
<comment type="catalytic activity">
    <reaction evidence="7">
        <text>cutin + H2O = cutin monomers.</text>
        <dbReference type="EC" id="3.1.1.74"/>
    </reaction>
</comment>
<dbReference type="SMART" id="SM01110">
    <property type="entry name" value="Cutinase"/>
    <property type="match status" value="1"/>
</dbReference>
<dbReference type="InterPro" id="IPR000675">
    <property type="entry name" value="Cutinase/axe"/>
</dbReference>
<evidence type="ECO:0000256" key="2">
    <source>
        <dbReference type="ARBA" id="ARBA00013095"/>
    </source>
</evidence>
<evidence type="ECO:0000256" key="10">
    <source>
        <dbReference type="SAM" id="SignalP"/>
    </source>
</evidence>
<dbReference type="InterPro" id="IPR011150">
    <property type="entry name" value="Cutinase_monf"/>
</dbReference>
<comment type="caution">
    <text evidence="11">The sequence shown here is derived from an EMBL/GenBank/DDBJ whole genome shotgun (WGS) entry which is preliminary data.</text>
</comment>
<dbReference type="Pfam" id="PF01083">
    <property type="entry name" value="Cutinase"/>
    <property type="match status" value="1"/>
</dbReference>
<gene>
    <name evidence="11" type="ORF">WHR41_05289</name>
</gene>
<dbReference type="GO" id="GO:0005576">
    <property type="term" value="C:extracellular region"/>
    <property type="evidence" value="ECO:0007669"/>
    <property type="project" value="InterPro"/>
</dbReference>
<evidence type="ECO:0000313" key="12">
    <source>
        <dbReference type="Proteomes" id="UP000803884"/>
    </source>
</evidence>
<dbReference type="RefSeq" id="XP_069229586.1">
    <property type="nucleotide sequence ID" value="XM_069373894.1"/>
</dbReference>
<evidence type="ECO:0000256" key="7">
    <source>
        <dbReference type="ARBA" id="ARBA00034045"/>
    </source>
</evidence>
<dbReference type="GO" id="GO:0050525">
    <property type="term" value="F:cutinase activity"/>
    <property type="evidence" value="ECO:0007669"/>
    <property type="project" value="UniProtKB-EC"/>
</dbReference>
<keyword evidence="5" id="KW-0378">Hydrolase</keyword>
<evidence type="ECO:0000256" key="6">
    <source>
        <dbReference type="ARBA" id="ARBA00023157"/>
    </source>
</evidence>
<feature type="active site" evidence="8">
    <location>
        <position position="180"/>
    </location>
</feature>
<evidence type="ECO:0000313" key="11">
    <source>
        <dbReference type="EMBL" id="KAL1586481.1"/>
    </source>
</evidence>
<protein>
    <recommendedName>
        <fullName evidence="2">cutinase</fullName>
        <ecNumber evidence="2">3.1.1.74</ecNumber>
    </recommendedName>
</protein>
<dbReference type="EMBL" id="JAAQHG020000014">
    <property type="protein sequence ID" value="KAL1586481.1"/>
    <property type="molecule type" value="Genomic_DNA"/>
</dbReference>
<sequence length="217" mass="22383">MKIPALSCLLFAASTAFAAPSAIEKRTSYNGGLTANDVTDKADCTDLTFIFARGSTERGTMGSTVGPALAKQLISSLGASKVSVQGVDYEATVSSNALRGSEGGKVMAQLANDQKERCPDTKIAISGYSQGAMVVHYAVKSAGLDASKVSSAVLYGDPENRESVGDLPSSQTKKYCASGDGVCETGTFSVSAAHLSYTRNGNIEDGAKFILQQAGLS</sequence>
<dbReference type="EC" id="3.1.1.74" evidence="2"/>
<feature type="signal peptide" evidence="10">
    <location>
        <begin position="1"/>
        <end position="18"/>
    </location>
</feature>
<dbReference type="Gene3D" id="3.40.50.1820">
    <property type="entry name" value="alpha/beta hydrolase"/>
    <property type="match status" value="1"/>
</dbReference>
<accession>A0AB34KRR9</accession>
<name>A0AB34KRR9_9PEZI</name>
<evidence type="ECO:0000256" key="8">
    <source>
        <dbReference type="PIRSR" id="PIRSR611150-1"/>
    </source>
</evidence>
<keyword evidence="3" id="KW-0719">Serine esterase</keyword>
<organism evidence="11 12">
    <name type="scientific">Cladosporium halotolerans</name>
    <dbReference type="NCBI Taxonomy" id="1052096"/>
    <lineage>
        <taxon>Eukaryota</taxon>
        <taxon>Fungi</taxon>
        <taxon>Dikarya</taxon>
        <taxon>Ascomycota</taxon>
        <taxon>Pezizomycotina</taxon>
        <taxon>Dothideomycetes</taxon>
        <taxon>Dothideomycetidae</taxon>
        <taxon>Cladosporiales</taxon>
        <taxon>Cladosporiaceae</taxon>
        <taxon>Cladosporium</taxon>
    </lineage>
</organism>
<dbReference type="SUPFAM" id="SSF53474">
    <property type="entry name" value="alpha/beta-Hydrolases"/>
    <property type="match status" value="1"/>
</dbReference>
<dbReference type="GeneID" id="96006732"/>
<dbReference type="PANTHER" id="PTHR48250:SF2">
    <property type="entry name" value="CUTINASE"/>
    <property type="match status" value="1"/>
</dbReference>
<dbReference type="AlphaFoldDB" id="A0AB34KRR9"/>
<keyword evidence="4 10" id="KW-0732">Signal</keyword>